<accession>A0A9J6P6N2</accession>
<dbReference type="NCBIfam" id="TIGR03025">
    <property type="entry name" value="EPS_sugtrans"/>
    <property type="match status" value="1"/>
</dbReference>
<dbReference type="InterPro" id="IPR003362">
    <property type="entry name" value="Bact_transf"/>
</dbReference>
<feature type="transmembrane region" description="Helical" evidence="7">
    <location>
        <begin position="32"/>
        <end position="56"/>
    </location>
</feature>
<dbReference type="Proteomes" id="UP001056429">
    <property type="component" value="Unassembled WGS sequence"/>
</dbReference>
<reference evidence="9" key="2">
    <citation type="submission" date="2021-04" db="EMBL/GenBank/DDBJ databases">
        <authorList>
            <person name="Dong X."/>
        </authorList>
    </citation>
    <scope>NUCLEOTIDE SEQUENCE</scope>
    <source>
        <strain evidence="9">ZWT</strain>
    </source>
</reference>
<dbReference type="EMBL" id="JAGSOJ010000006">
    <property type="protein sequence ID" value="MCM1992506.1"/>
    <property type="molecule type" value="Genomic_DNA"/>
</dbReference>
<evidence type="ECO:0000256" key="1">
    <source>
        <dbReference type="ARBA" id="ARBA00004141"/>
    </source>
</evidence>
<proteinExistence type="inferred from homology"/>
<evidence type="ECO:0000256" key="2">
    <source>
        <dbReference type="ARBA" id="ARBA00006464"/>
    </source>
</evidence>
<sequence length="221" mass="25754">MIKDNKVTYDFEKIDEYEDIKRKGFQFFLKRIMDITLSIIGIVILLPVFALISIAIKLDSKGPVIFKQSRVGKNNKNFKIFKFRTMRQNAHKEQKLEIENIHEFVFQSGEDPRITKVGKFLRKTSLDEIPQLFNVLIGNMSLVGPRPEITEVVEHYPQEYKQRLLVLPGITGLAQISGRGEIELGKTIYYDLKYIKNFSVFYDIKILFNTIFSVLRKEGAR</sequence>
<evidence type="ECO:0000313" key="9">
    <source>
        <dbReference type="EMBL" id="MCM1992506.1"/>
    </source>
</evidence>
<organism evidence="9 10">
    <name type="scientific">Oceanirhabdus seepicola</name>
    <dbReference type="NCBI Taxonomy" id="2828781"/>
    <lineage>
        <taxon>Bacteria</taxon>
        <taxon>Bacillati</taxon>
        <taxon>Bacillota</taxon>
        <taxon>Clostridia</taxon>
        <taxon>Eubacteriales</taxon>
        <taxon>Clostridiaceae</taxon>
        <taxon>Oceanirhabdus</taxon>
    </lineage>
</organism>
<keyword evidence="5 7" id="KW-1133">Transmembrane helix</keyword>
<dbReference type="InterPro" id="IPR017475">
    <property type="entry name" value="EPS_sugar_tfrase"/>
</dbReference>
<comment type="caution">
    <text evidence="9">The sequence shown here is derived from an EMBL/GenBank/DDBJ whole genome shotgun (WGS) entry which is preliminary data.</text>
</comment>
<dbReference type="GO" id="GO:0016020">
    <property type="term" value="C:membrane"/>
    <property type="evidence" value="ECO:0007669"/>
    <property type="project" value="UniProtKB-SubCell"/>
</dbReference>
<dbReference type="Pfam" id="PF02397">
    <property type="entry name" value="Bac_transf"/>
    <property type="match status" value="1"/>
</dbReference>
<comment type="subcellular location">
    <subcellularLocation>
        <location evidence="1">Membrane</location>
        <topology evidence="1">Multi-pass membrane protein</topology>
    </subcellularLocation>
</comment>
<dbReference type="PANTHER" id="PTHR30576:SF0">
    <property type="entry name" value="UNDECAPRENYL-PHOSPHATE N-ACETYLGALACTOSAMINYL 1-PHOSPHATE TRANSFERASE-RELATED"/>
    <property type="match status" value="1"/>
</dbReference>
<evidence type="ECO:0000256" key="7">
    <source>
        <dbReference type="SAM" id="Phobius"/>
    </source>
</evidence>
<name>A0A9J6P6N2_9CLOT</name>
<dbReference type="GO" id="GO:0016780">
    <property type="term" value="F:phosphotransferase activity, for other substituted phosphate groups"/>
    <property type="evidence" value="ECO:0007669"/>
    <property type="project" value="TreeGrafter"/>
</dbReference>
<evidence type="ECO:0000256" key="5">
    <source>
        <dbReference type="ARBA" id="ARBA00022989"/>
    </source>
</evidence>
<keyword evidence="4 7" id="KW-0812">Transmembrane</keyword>
<evidence type="ECO:0000256" key="3">
    <source>
        <dbReference type="ARBA" id="ARBA00022679"/>
    </source>
</evidence>
<reference evidence="9" key="1">
    <citation type="journal article" date="2021" name="mSystems">
        <title>Bacteria and Archaea Synergistically Convert Glycine Betaine to Biogenic Methane in the Formosa Cold Seep of the South China Sea.</title>
        <authorList>
            <person name="Li L."/>
            <person name="Zhang W."/>
            <person name="Zhang S."/>
            <person name="Song L."/>
            <person name="Sun Q."/>
            <person name="Zhang H."/>
            <person name="Xiang H."/>
            <person name="Dong X."/>
        </authorList>
    </citation>
    <scope>NUCLEOTIDE SEQUENCE</scope>
    <source>
        <strain evidence="9">ZWT</strain>
    </source>
</reference>
<dbReference type="RefSeq" id="WP_250861670.1">
    <property type="nucleotide sequence ID" value="NZ_JAGSOJ010000006.1"/>
</dbReference>
<dbReference type="PANTHER" id="PTHR30576">
    <property type="entry name" value="COLANIC BIOSYNTHESIS UDP-GLUCOSE LIPID CARRIER TRANSFERASE"/>
    <property type="match status" value="1"/>
</dbReference>
<evidence type="ECO:0000259" key="8">
    <source>
        <dbReference type="Pfam" id="PF02397"/>
    </source>
</evidence>
<comment type="similarity">
    <text evidence="2">Belongs to the bacterial sugar transferase family.</text>
</comment>
<evidence type="ECO:0000313" key="10">
    <source>
        <dbReference type="Proteomes" id="UP001056429"/>
    </source>
</evidence>
<evidence type="ECO:0000256" key="6">
    <source>
        <dbReference type="ARBA" id="ARBA00023136"/>
    </source>
</evidence>
<feature type="domain" description="Bacterial sugar transferase" evidence="8">
    <location>
        <begin position="30"/>
        <end position="215"/>
    </location>
</feature>
<keyword evidence="6 7" id="KW-0472">Membrane</keyword>
<keyword evidence="10" id="KW-1185">Reference proteome</keyword>
<protein>
    <submittedName>
        <fullName evidence="9">Exopolysaccharide biosynthesis polyprenyl glycosylphosphotransferase</fullName>
    </submittedName>
</protein>
<gene>
    <name evidence="9" type="ORF">KDK92_22560</name>
</gene>
<keyword evidence="3" id="KW-0808">Transferase</keyword>
<dbReference type="AlphaFoldDB" id="A0A9J6P6N2"/>
<evidence type="ECO:0000256" key="4">
    <source>
        <dbReference type="ARBA" id="ARBA00022692"/>
    </source>
</evidence>